<dbReference type="AlphaFoldDB" id="A0A4V6DFL2"/>
<keyword evidence="2" id="KW-1133">Transmembrane helix</keyword>
<dbReference type="Proteomes" id="UP000310108">
    <property type="component" value="Unassembled WGS sequence"/>
</dbReference>
<accession>A0A4V6DFL2</accession>
<feature type="transmembrane region" description="Helical" evidence="2">
    <location>
        <begin position="247"/>
        <end position="266"/>
    </location>
</feature>
<sequence>MAVRAVSHSPHTTGLHPAHSAKTGCRLRLGPIHLVRLGHSGVWRCLPKRNEPPFITLPQGLIPGATVELSSTQEDKVAASIPPEAKPTTKMTSPHLKTLKTNVPSEYATSARVRQWLLEHLQNRNVELKDGPKAFVCQWNGAEIHSLHPNHIFGALISQGVASETAHHVVGDVMECLQDYRNRRAACVAAGQVWFPDPEPESQPGPKQSPSLEQRQRLLREDCETLLEQPESSQSWYSSLTGAKGGFLAAGLSLAVGLGVMTWWLITPPSKKEVDE</sequence>
<evidence type="ECO:0000256" key="2">
    <source>
        <dbReference type="SAM" id="Phobius"/>
    </source>
</evidence>
<evidence type="ECO:0000313" key="4">
    <source>
        <dbReference type="Proteomes" id="UP000310108"/>
    </source>
</evidence>
<keyword evidence="4" id="KW-1185">Reference proteome</keyword>
<keyword evidence="2" id="KW-0472">Membrane</keyword>
<dbReference type="EMBL" id="PJEX01000512">
    <property type="protein sequence ID" value="TKW49586.1"/>
    <property type="molecule type" value="Genomic_DNA"/>
</dbReference>
<gene>
    <name evidence="3" type="ORF">CTA1_8418</name>
</gene>
<evidence type="ECO:0000313" key="3">
    <source>
        <dbReference type="EMBL" id="TKW49586.1"/>
    </source>
</evidence>
<dbReference type="OrthoDB" id="4807821at2759"/>
<reference evidence="3 4" key="1">
    <citation type="journal article" date="2019" name="PLoS ONE">
        <title>Comparative genome analysis indicates high evolutionary potential of pathogenicity genes in Colletotrichum tanaceti.</title>
        <authorList>
            <person name="Lelwala R.V."/>
            <person name="Korhonen P.K."/>
            <person name="Young N.D."/>
            <person name="Scott J.B."/>
            <person name="Ades P.A."/>
            <person name="Gasser R.B."/>
            <person name="Taylor P.W.J."/>
        </authorList>
    </citation>
    <scope>NUCLEOTIDE SEQUENCE [LARGE SCALE GENOMIC DNA]</scope>
    <source>
        <strain evidence="3">BRIP57314</strain>
    </source>
</reference>
<evidence type="ECO:0000256" key="1">
    <source>
        <dbReference type="SAM" id="MobiDB-lite"/>
    </source>
</evidence>
<proteinExistence type="predicted"/>
<feature type="region of interest" description="Disordered" evidence="1">
    <location>
        <begin position="1"/>
        <end position="21"/>
    </location>
</feature>
<keyword evidence="2" id="KW-0812">Transmembrane</keyword>
<protein>
    <submittedName>
        <fullName evidence="3">Uncharacterized protein</fullName>
    </submittedName>
</protein>
<comment type="caution">
    <text evidence="3">The sequence shown here is derived from an EMBL/GenBank/DDBJ whole genome shotgun (WGS) entry which is preliminary data.</text>
</comment>
<name>A0A4V6DFL2_9PEZI</name>
<organism evidence="3 4">
    <name type="scientific">Colletotrichum tanaceti</name>
    <dbReference type="NCBI Taxonomy" id="1306861"/>
    <lineage>
        <taxon>Eukaryota</taxon>
        <taxon>Fungi</taxon>
        <taxon>Dikarya</taxon>
        <taxon>Ascomycota</taxon>
        <taxon>Pezizomycotina</taxon>
        <taxon>Sordariomycetes</taxon>
        <taxon>Hypocreomycetidae</taxon>
        <taxon>Glomerellales</taxon>
        <taxon>Glomerellaceae</taxon>
        <taxon>Colletotrichum</taxon>
        <taxon>Colletotrichum destructivum species complex</taxon>
    </lineage>
</organism>